<feature type="compositionally biased region" description="Basic and acidic residues" evidence="3">
    <location>
        <begin position="227"/>
        <end position="249"/>
    </location>
</feature>
<dbReference type="InParanoid" id="A0A165FYP2"/>
<sequence length="499" mass="52360">MPVPLFLVISRNLPSSAYLPLALAVTALVLLYAYSRGASNPRLRDMHARTVLLTGGLTPLGLTVLDSLAAQGAHIVLLEPTLHSPTAQLLLPALQEQHKNPSIHVAECDLSSARSVREFVGKFARTAPGAGREAARVDALVLCGGYGWRAEGIVGSKGALGGEGAQGEEEELGEFLLTTMLLPLLLRAPGTRDIRVVNVVNPFYAAAFPGFPSLVLPPTDPAGGEAGEEKGEAEREEAGEPAKGIEARGKTSSFQREGIRALRSIIWSVHLQRVLDALVPVATERGPQADPVGGAGGANADREGTGSKGVEGASTPRRRSNILSLSVCPGFSRADIASRYLGASGPSATVLGVLRYLILWPALFLLLKPPRAAAQTVLYALYAPASHLPSIPTTSLNRTTTTTTTSPATTSPNALPETAKLVGGTLYRELRPIVPPQPVGADWGGEAVGRGVWEGLESGVRVWEERAKAGGEGRGREGKERGLETVREESEPAEPAVAS</sequence>
<feature type="region of interest" description="Disordered" evidence="3">
    <location>
        <begin position="285"/>
        <end position="316"/>
    </location>
</feature>
<dbReference type="InterPro" id="IPR013968">
    <property type="entry name" value="PKS_KR"/>
</dbReference>
<name>A0A165FYP2_9BASI</name>
<gene>
    <name evidence="6" type="ORF">CALCODRAFT_523988</name>
</gene>
<dbReference type="Pfam" id="PF08659">
    <property type="entry name" value="KR"/>
    <property type="match status" value="1"/>
</dbReference>
<dbReference type="PANTHER" id="PTHR24320">
    <property type="entry name" value="RETINOL DEHYDROGENASE"/>
    <property type="match status" value="1"/>
</dbReference>
<proteinExistence type="inferred from homology"/>
<accession>A0A165FYP2</accession>
<keyword evidence="7" id="KW-1185">Reference proteome</keyword>
<keyword evidence="4" id="KW-0812">Transmembrane</keyword>
<dbReference type="OrthoDB" id="191979at2759"/>
<evidence type="ECO:0000256" key="4">
    <source>
        <dbReference type="SAM" id="Phobius"/>
    </source>
</evidence>
<dbReference type="InterPro" id="IPR036291">
    <property type="entry name" value="NAD(P)-bd_dom_sf"/>
</dbReference>
<dbReference type="GO" id="GO:0016491">
    <property type="term" value="F:oxidoreductase activity"/>
    <property type="evidence" value="ECO:0007669"/>
    <property type="project" value="UniProtKB-KW"/>
</dbReference>
<evidence type="ECO:0000256" key="3">
    <source>
        <dbReference type="SAM" id="MobiDB-lite"/>
    </source>
</evidence>
<comment type="similarity">
    <text evidence="1">Belongs to the short-chain dehydrogenases/reductases (SDR) family.</text>
</comment>
<organism evidence="6 7">
    <name type="scientific">Calocera cornea HHB12733</name>
    <dbReference type="NCBI Taxonomy" id="1353952"/>
    <lineage>
        <taxon>Eukaryota</taxon>
        <taxon>Fungi</taxon>
        <taxon>Dikarya</taxon>
        <taxon>Basidiomycota</taxon>
        <taxon>Agaricomycotina</taxon>
        <taxon>Dacrymycetes</taxon>
        <taxon>Dacrymycetales</taxon>
        <taxon>Dacrymycetaceae</taxon>
        <taxon>Calocera</taxon>
    </lineage>
</organism>
<feature type="transmembrane region" description="Helical" evidence="4">
    <location>
        <begin position="15"/>
        <end position="34"/>
    </location>
</feature>
<dbReference type="STRING" id="1353952.A0A165FYP2"/>
<dbReference type="PANTHER" id="PTHR24320:SF152">
    <property type="entry name" value="SHORT-CHAIN DEHYDROGENASE_REDUCTASE FAMILY PROTEIN"/>
    <property type="match status" value="1"/>
</dbReference>
<evidence type="ECO:0000256" key="2">
    <source>
        <dbReference type="ARBA" id="ARBA00023002"/>
    </source>
</evidence>
<evidence type="ECO:0000313" key="6">
    <source>
        <dbReference type="EMBL" id="KZT57375.1"/>
    </source>
</evidence>
<feature type="region of interest" description="Disordered" evidence="3">
    <location>
        <begin position="393"/>
        <end position="415"/>
    </location>
</feature>
<dbReference type="Gene3D" id="3.40.50.720">
    <property type="entry name" value="NAD(P)-binding Rossmann-like Domain"/>
    <property type="match status" value="1"/>
</dbReference>
<keyword evidence="2" id="KW-0560">Oxidoreductase</keyword>
<evidence type="ECO:0000259" key="5">
    <source>
        <dbReference type="Pfam" id="PF08659"/>
    </source>
</evidence>
<dbReference type="AlphaFoldDB" id="A0A165FYP2"/>
<feature type="region of interest" description="Disordered" evidence="3">
    <location>
        <begin position="467"/>
        <end position="499"/>
    </location>
</feature>
<keyword evidence="4" id="KW-1133">Transmembrane helix</keyword>
<protein>
    <recommendedName>
        <fullName evidence="5">Ketoreductase (KR) domain-containing protein</fullName>
    </recommendedName>
</protein>
<keyword evidence="4" id="KW-0472">Membrane</keyword>
<evidence type="ECO:0000313" key="7">
    <source>
        <dbReference type="Proteomes" id="UP000076842"/>
    </source>
</evidence>
<dbReference type="SUPFAM" id="SSF51735">
    <property type="entry name" value="NAD(P)-binding Rossmann-fold domains"/>
    <property type="match status" value="1"/>
</dbReference>
<feature type="region of interest" description="Disordered" evidence="3">
    <location>
        <begin position="217"/>
        <end position="251"/>
    </location>
</feature>
<dbReference type="Proteomes" id="UP000076842">
    <property type="component" value="Unassembled WGS sequence"/>
</dbReference>
<dbReference type="EMBL" id="KV423964">
    <property type="protein sequence ID" value="KZT57375.1"/>
    <property type="molecule type" value="Genomic_DNA"/>
</dbReference>
<reference evidence="6 7" key="1">
    <citation type="journal article" date="2016" name="Mol. Biol. Evol.">
        <title>Comparative Genomics of Early-Diverging Mushroom-Forming Fungi Provides Insights into the Origins of Lignocellulose Decay Capabilities.</title>
        <authorList>
            <person name="Nagy L.G."/>
            <person name="Riley R."/>
            <person name="Tritt A."/>
            <person name="Adam C."/>
            <person name="Daum C."/>
            <person name="Floudas D."/>
            <person name="Sun H."/>
            <person name="Yadav J.S."/>
            <person name="Pangilinan J."/>
            <person name="Larsson K.H."/>
            <person name="Matsuura K."/>
            <person name="Barry K."/>
            <person name="Labutti K."/>
            <person name="Kuo R."/>
            <person name="Ohm R.A."/>
            <person name="Bhattacharya S.S."/>
            <person name="Shirouzu T."/>
            <person name="Yoshinaga Y."/>
            <person name="Martin F.M."/>
            <person name="Grigoriev I.V."/>
            <person name="Hibbett D.S."/>
        </authorList>
    </citation>
    <scope>NUCLEOTIDE SEQUENCE [LARGE SCALE GENOMIC DNA]</scope>
    <source>
        <strain evidence="6 7">HHB12733</strain>
    </source>
</reference>
<evidence type="ECO:0000256" key="1">
    <source>
        <dbReference type="ARBA" id="ARBA00006484"/>
    </source>
</evidence>
<feature type="compositionally biased region" description="Basic and acidic residues" evidence="3">
    <location>
        <begin position="467"/>
        <end position="490"/>
    </location>
</feature>
<feature type="domain" description="Ketoreductase (KR)" evidence="5">
    <location>
        <begin position="50"/>
        <end position="126"/>
    </location>
</feature>